<dbReference type="PANTHER" id="PTHR11590">
    <property type="entry name" value="PROTEIN-GLUTAMINE GAMMA-GLUTAMYLTRANSFERASE"/>
    <property type="match status" value="1"/>
</dbReference>
<dbReference type="InterPro" id="IPR014756">
    <property type="entry name" value="Ig_E-set"/>
</dbReference>
<evidence type="ECO:0000313" key="4">
    <source>
        <dbReference type="RefSeq" id="XP_006824935.1"/>
    </source>
</evidence>
<dbReference type="Pfam" id="PF00868">
    <property type="entry name" value="Transglut_N"/>
    <property type="match status" value="1"/>
</dbReference>
<dbReference type="GeneID" id="102801928"/>
<dbReference type="InterPro" id="IPR013783">
    <property type="entry name" value="Ig-like_fold"/>
</dbReference>
<proteinExistence type="inferred from homology"/>
<comment type="similarity">
    <text evidence="1">Belongs to the transglutaminase superfamily. Transglutaminase family.</text>
</comment>
<dbReference type="PANTHER" id="PTHR11590:SF40">
    <property type="entry name" value="HEMOCYTE PROTEIN-GLUTAMINE GAMMA-GLUTAMYLTRANSFERASE-LIKE PROTEIN"/>
    <property type="match status" value="1"/>
</dbReference>
<dbReference type="Gene3D" id="3.90.260.10">
    <property type="entry name" value="Transglutaminase-like"/>
    <property type="match status" value="1"/>
</dbReference>
<organism evidence="3 4">
    <name type="scientific">Saccoglossus kowalevskii</name>
    <name type="common">Acorn worm</name>
    <dbReference type="NCBI Taxonomy" id="10224"/>
    <lineage>
        <taxon>Eukaryota</taxon>
        <taxon>Metazoa</taxon>
        <taxon>Hemichordata</taxon>
        <taxon>Enteropneusta</taxon>
        <taxon>Harrimaniidae</taxon>
        <taxon>Saccoglossus</taxon>
    </lineage>
</organism>
<sequence>MQESVLLTTSYVTRLTKDIPVIIQPSTDGHDKINILELNVRKHSNGKDHHTSDYEVKNLVVRRGQEFRISVVFDKDFNKTIHTLSLEFQLGTNPVISDGSLVEVTSSPVPGEWGMEIAKIDGSIVDLVVYSAFNCLIGKYKVAVIATTENMKESVYKEEIYMLFNPWCKDDAVYMEDEYLRNEYVLEDFNEYYWGNANQIGRSFWNQAQKQEFSEVAFSIFISPDYYE</sequence>
<dbReference type="InterPro" id="IPR050779">
    <property type="entry name" value="Transglutaminase"/>
</dbReference>
<feature type="domain" description="Transglutaminase N-terminal" evidence="2">
    <location>
        <begin position="38"/>
        <end position="144"/>
    </location>
</feature>
<gene>
    <name evidence="4" type="primary">LOC102801928</name>
</gene>
<evidence type="ECO:0000259" key="2">
    <source>
        <dbReference type="Pfam" id="PF00868"/>
    </source>
</evidence>
<evidence type="ECO:0000313" key="3">
    <source>
        <dbReference type="Proteomes" id="UP000694865"/>
    </source>
</evidence>
<evidence type="ECO:0000256" key="1">
    <source>
        <dbReference type="ARBA" id="ARBA00005968"/>
    </source>
</evidence>
<keyword evidence="3" id="KW-1185">Reference proteome</keyword>
<reference evidence="4" key="1">
    <citation type="submission" date="2025-08" db="UniProtKB">
        <authorList>
            <consortium name="RefSeq"/>
        </authorList>
    </citation>
    <scope>IDENTIFICATION</scope>
    <source>
        <tissue evidence="4">Testes</tissue>
    </source>
</reference>
<dbReference type="SUPFAM" id="SSF81296">
    <property type="entry name" value="E set domains"/>
    <property type="match status" value="1"/>
</dbReference>
<protein>
    <submittedName>
        <fullName evidence="4">Protein-glutamine gamma-glutamyltransferase K-like</fullName>
    </submittedName>
</protein>
<dbReference type="RefSeq" id="XP_006824935.1">
    <property type="nucleotide sequence ID" value="XM_006824872.1"/>
</dbReference>
<dbReference type="InterPro" id="IPR036985">
    <property type="entry name" value="Transglutaminase-like_sf"/>
</dbReference>
<dbReference type="Proteomes" id="UP000694865">
    <property type="component" value="Unplaced"/>
</dbReference>
<dbReference type="Gene3D" id="2.60.40.10">
    <property type="entry name" value="Immunoglobulins"/>
    <property type="match status" value="1"/>
</dbReference>
<accession>A0ABM0MY44</accession>
<dbReference type="InterPro" id="IPR001102">
    <property type="entry name" value="Transglutaminase_N"/>
</dbReference>
<name>A0ABM0MY44_SACKO</name>